<dbReference type="OrthoDB" id="2317741at2759"/>
<name>A0A9P5N8X2_GYMJU</name>
<comment type="caution">
    <text evidence="2">The sequence shown here is derived from an EMBL/GenBank/DDBJ whole genome shotgun (WGS) entry which is preliminary data.</text>
</comment>
<keyword evidence="1" id="KW-0732">Signal</keyword>
<evidence type="ECO:0000256" key="1">
    <source>
        <dbReference type="SAM" id="SignalP"/>
    </source>
</evidence>
<feature type="chain" id="PRO_5040516024" evidence="1">
    <location>
        <begin position="23"/>
        <end position="133"/>
    </location>
</feature>
<accession>A0A9P5N8X2</accession>
<dbReference type="Proteomes" id="UP000724874">
    <property type="component" value="Unassembled WGS sequence"/>
</dbReference>
<protein>
    <submittedName>
        <fullName evidence="2">Uncharacterized protein</fullName>
    </submittedName>
</protein>
<reference evidence="2" key="1">
    <citation type="submission" date="2020-11" db="EMBL/GenBank/DDBJ databases">
        <authorList>
            <consortium name="DOE Joint Genome Institute"/>
            <person name="Ahrendt S."/>
            <person name="Riley R."/>
            <person name="Andreopoulos W."/>
            <person name="LaButti K."/>
            <person name="Pangilinan J."/>
            <person name="Ruiz-duenas F.J."/>
            <person name="Barrasa J.M."/>
            <person name="Sanchez-Garcia M."/>
            <person name="Camarero S."/>
            <person name="Miyauchi S."/>
            <person name="Serrano A."/>
            <person name="Linde D."/>
            <person name="Babiker R."/>
            <person name="Drula E."/>
            <person name="Ayuso-Fernandez I."/>
            <person name="Pacheco R."/>
            <person name="Padilla G."/>
            <person name="Ferreira P."/>
            <person name="Barriuso J."/>
            <person name="Kellner H."/>
            <person name="Castanera R."/>
            <person name="Alfaro M."/>
            <person name="Ramirez L."/>
            <person name="Pisabarro A.G."/>
            <person name="Kuo A."/>
            <person name="Tritt A."/>
            <person name="Lipzen A."/>
            <person name="He G."/>
            <person name="Yan M."/>
            <person name="Ng V."/>
            <person name="Cullen D."/>
            <person name="Martin F."/>
            <person name="Rosso M.-N."/>
            <person name="Henrissat B."/>
            <person name="Hibbett D."/>
            <person name="Martinez A.T."/>
            <person name="Grigoriev I.V."/>
        </authorList>
    </citation>
    <scope>NUCLEOTIDE SEQUENCE</scope>
    <source>
        <strain evidence="2">AH 44721</strain>
    </source>
</reference>
<keyword evidence="3" id="KW-1185">Reference proteome</keyword>
<feature type="signal peptide" evidence="1">
    <location>
        <begin position="1"/>
        <end position="22"/>
    </location>
</feature>
<gene>
    <name evidence="2" type="ORF">CPB84DRAFT_1690896</name>
</gene>
<dbReference type="EMBL" id="JADNYJ010000244">
    <property type="protein sequence ID" value="KAF8873192.1"/>
    <property type="molecule type" value="Genomic_DNA"/>
</dbReference>
<dbReference type="AlphaFoldDB" id="A0A9P5N8X2"/>
<sequence>MKFTILTTLTTLLLAALSGVTASPVPLEQRDVFVPPVTFPKNGTVWHIKERAHVSWDTSNAPVNITNPIGLILLRKSNIGLPVILGNGFSILQGKVEVTVPWVVDGDDYQITLLGDGGNFSPFFTITGSGVSF</sequence>
<evidence type="ECO:0000313" key="3">
    <source>
        <dbReference type="Proteomes" id="UP000724874"/>
    </source>
</evidence>
<organism evidence="2 3">
    <name type="scientific">Gymnopilus junonius</name>
    <name type="common">Spectacular rustgill mushroom</name>
    <name type="synonym">Gymnopilus spectabilis subsp. junonius</name>
    <dbReference type="NCBI Taxonomy" id="109634"/>
    <lineage>
        <taxon>Eukaryota</taxon>
        <taxon>Fungi</taxon>
        <taxon>Dikarya</taxon>
        <taxon>Basidiomycota</taxon>
        <taxon>Agaricomycotina</taxon>
        <taxon>Agaricomycetes</taxon>
        <taxon>Agaricomycetidae</taxon>
        <taxon>Agaricales</taxon>
        <taxon>Agaricineae</taxon>
        <taxon>Hymenogastraceae</taxon>
        <taxon>Gymnopilus</taxon>
    </lineage>
</organism>
<proteinExistence type="predicted"/>
<evidence type="ECO:0000313" key="2">
    <source>
        <dbReference type="EMBL" id="KAF8873192.1"/>
    </source>
</evidence>